<reference evidence="1 2" key="1">
    <citation type="journal article" date="2016" name="Mol. Biol. Evol.">
        <title>Comparative Genomics of Early-Diverging Mushroom-Forming Fungi Provides Insights into the Origins of Lignocellulose Decay Capabilities.</title>
        <authorList>
            <person name="Nagy L.G."/>
            <person name="Riley R."/>
            <person name="Tritt A."/>
            <person name="Adam C."/>
            <person name="Daum C."/>
            <person name="Floudas D."/>
            <person name="Sun H."/>
            <person name="Yadav J.S."/>
            <person name="Pangilinan J."/>
            <person name="Larsson K.H."/>
            <person name="Matsuura K."/>
            <person name="Barry K."/>
            <person name="Labutti K."/>
            <person name="Kuo R."/>
            <person name="Ohm R.A."/>
            <person name="Bhattacharya S.S."/>
            <person name="Shirouzu T."/>
            <person name="Yoshinaga Y."/>
            <person name="Martin F.M."/>
            <person name="Grigoriev I.V."/>
            <person name="Hibbett D.S."/>
        </authorList>
    </citation>
    <scope>NUCLEOTIDE SEQUENCE [LARGE SCALE GENOMIC DNA]</scope>
    <source>
        <strain evidence="1 2">TUFC12733</strain>
    </source>
</reference>
<accession>A0A167HTB1</accession>
<dbReference type="OrthoDB" id="10474892at2759"/>
<keyword evidence="2" id="KW-1185">Reference proteome</keyword>
<dbReference type="EMBL" id="KV417316">
    <property type="protein sequence ID" value="KZO91958.1"/>
    <property type="molecule type" value="Genomic_DNA"/>
</dbReference>
<evidence type="ECO:0000313" key="1">
    <source>
        <dbReference type="EMBL" id="KZO91958.1"/>
    </source>
</evidence>
<sequence>MTDVLSAINDVTMNSRHIKRRRLASYDLNIPPTTQQPSPTQSLSDFKGPSLACHDTIICHCCHRSLTVSSTYNDGWLPCSICQRSTCNVCCRTCTMPASSTAPVGDCPLSTTPSPRHVLKQLSRVLAGQRPSKARRRRREEADDDDELEGCHRQICRRCIGKESLHYSTCVECLIAPS</sequence>
<name>A0A167HTB1_CALVF</name>
<organism evidence="1 2">
    <name type="scientific">Calocera viscosa (strain TUFC12733)</name>
    <dbReference type="NCBI Taxonomy" id="1330018"/>
    <lineage>
        <taxon>Eukaryota</taxon>
        <taxon>Fungi</taxon>
        <taxon>Dikarya</taxon>
        <taxon>Basidiomycota</taxon>
        <taxon>Agaricomycotina</taxon>
        <taxon>Dacrymycetes</taxon>
        <taxon>Dacrymycetales</taxon>
        <taxon>Dacrymycetaceae</taxon>
        <taxon>Calocera</taxon>
    </lineage>
</organism>
<dbReference type="AlphaFoldDB" id="A0A167HTB1"/>
<dbReference type="Proteomes" id="UP000076738">
    <property type="component" value="Unassembled WGS sequence"/>
</dbReference>
<proteinExistence type="predicted"/>
<evidence type="ECO:0000313" key="2">
    <source>
        <dbReference type="Proteomes" id="UP000076738"/>
    </source>
</evidence>
<protein>
    <submittedName>
        <fullName evidence="1">Uncharacterized protein</fullName>
    </submittedName>
</protein>
<gene>
    <name evidence="1" type="ORF">CALVIDRAFT_331887</name>
</gene>